<accession>A0A822ECN4</accession>
<organism evidence="2 3">
    <name type="scientific">Rotaria socialis</name>
    <dbReference type="NCBI Taxonomy" id="392032"/>
    <lineage>
        <taxon>Eukaryota</taxon>
        <taxon>Metazoa</taxon>
        <taxon>Spiralia</taxon>
        <taxon>Gnathifera</taxon>
        <taxon>Rotifera</taxon>
        <taxon>Eurotatoria</taxon>
        <taxon>Bdelloidea</taxon>
        <taxon>Philodinida</taxon>
        <taxon>Philodinidae</taxon>
        <taxon>Rotaria</taxon>
    </lineage>
</organism>
<evidence type="ECO:0000256" key="1">
    <source>
        <dbReference type="SAM" id="MobiDB-lite"/>
    </source>
</evidence>
<evidence type="ECO:0000313" key="3">
    <source>
        <dbReference type="Proteomes" id="UP000663848"/>
    </source>
</evidence>
<dbReference type="Proteomes" id="UP000663848">
    <property type="component" value="Unassembled WGS sequence"/>
</dbReference>
<reference evidence="2" key="1">
    <citation type="submission" date="2021-02" db="EMBL/GenBank/DDBJ databases">
        <authorList>
            <person name="Nowell W R."/>
        </authorList>
    </citation>
    <scope>NUCLEOTIDE SEQUENCE</scope>
</reference>
<comment type="caution">
    <text evidence="2">The sequence shown here is derived from an EMBL/GenBank/DDBJ whole genome shotgun (WGS) entry which is preliminary data.</text>
</comment>
<name>A0A822ECN4_9BILA</name>
<evidence type="ECO:0000313" key="2">
    <source>
        <dbReference type="EMBL" id="CAF5099846.1"/>
    </source>
</evidence>
<sequence length="29" mass="3277">MYHIGDDDGDEKDVAIVVDYEDDEDDGMT</sequence>
<feature type="region of interest" description="Disordered" evidence="1">
    <location>
        <begin position="1"/>
        <end position="29"/>
    </location>
</feature>
<feature type="non-terminal residue" evidence="2">
    <location>
        <position position="29"/>
    </location>
</feature>
<feature type="compositionally biased region" description="Acidic residues" evidence="1">
    <location>
        <begin position="19"/>
        <end position="29"/>
    </location>
</feature>
<dbReference type="AlphaFoldDB" id="A0A822ECN4"/>
<protein>
    <submittedName>
        <fullName evidence="2">Uncharacterized protein</fullName>
    </submittedName>
</protein>
<dbReference type="EMBL" id="CAJOBR010071091">
    <property type="protein sequence ID" value="CAF5099846.1"/>
    <property type="molecule type" value="Genomic_DNA"/>
</dbReference>
<gene>
    <name evidence="2" type="ORF">QYT958_LOCUS44779</name>
</gene>
<proteinExistence type="predicted"/>